<keyword evidence="1" id="KW-0812">Transmembrane</keyword>
<sequence>MAVDDGPPDLRWSGYMWFVVPISSALVAAVAQFFYAHRIYTISKNKFIARLVVVLASVQLCCGIITAIVSYSYLYLIVGRVIDVIAWELVGAICDLVIAIYMFRFLSIRIRQSFRSMKISLTKIKRLILETGLLTAIAAITYVILSCTSVNGFMIPGISISKIYSNSILVLLNNRFTIPGGRNSFNSELEIDQFTTHQLQTVEPQGVLLENLDRVGANRLQEV</sequence>
<feature type="transmembrane region" description="Helical" evidence="1">
    <location>
        <begin position="85"/>
        <end position="106"/>
    </location>
</feature>
<dbReference type="PANTHER" id="PTHR40465">
    <property type="entry name" value="CHROMOSOME 1, WHOLE GENOME SHOTGUN SEQUENCE"/>
    <property type="match status" value="1"/>
</dbReference>
<dbReference type="Proteomes" id="UP000629468">
    <property type="component" value="Unassembled WGS sequence"/>
</dbReference>
<dbReference type="PANTHER" id="PTHR40465:SF1">
    <property type="entry name" value="DUF6534 DOMAIN-CONTAINING PROTEIN"/>
    <property type="match status" value="1"/>
</dbReference>
<keyword evidence="1" id="KW-0472">Membrane</keyword>
<dbReference type="EMBL" id="JABXXO010000006">
    <property type="protein sequence ID" value="KAF7776798.1"/>
    <property type="molecule type" value="Genomic_DNA"/>
</dbReference>
<feature type="domain" description="DUF6534" evidence="2">
    <location>
        <begin position="92"/>
        <end position="175"/>
    </location>
</feature>
<evidence type="ECO:0000259" key="2">
    <source>
        <dbReference type="Pfam" id="PF20152"/>
    </source>
</evidence>
<protein>
    <recommendedName>
        <fullName evidence="2">DUF6534 domain-containing protein</fullName>
    </recommendedName>
</protein>
<evidence type="ECO:0000313" key="4">
    <source>
        <dbReference type="Proteomes" id="UP000629468"/>
    </source>
</evidence>
<organism evidence="3 4">
    <name type="scientific">Agaricus bisporus var. burnettii</name>
    <dbReference type="NCBI Taxonomy" id="192524"/>
    <lineage>
        <taxon>Eukaryota</taxon>
        <taxon>Fungi</taxon>
        <taxon>Dikarya</taxon>
        <taxon>Basidiomycota</taxon>
        <taxon>Agaricomycotina</taxon>
        <taxon>Agaricomycetes</taxon>
        <taxon>Agaricomycetidae</taxon>
        <taxon>Agaricales</taxon>
        <taxon>Agaricineae</taxon>
        <taxon>Agaricaceae</taxon>
        <taxon>Agaricus</taxon>
    </lineage>
</organism>
<name>A0A8H7F4X7_AGABI</name>
<feature type="transmembrane region" description="Helical" evidence="1">
    <location>
        <begin position="127"/>
        <end position="145"/>
    </location>
</feature>
<evidence type="ECO:0000313" key="3">
    <source>
        <dbReference type="EMBL" id="KAF7776798.1"/>
    </source>
</evidence>
<accession>A0A8H7F4X7</accession>
<feature type="transmembrane region" description="Helical" evidence="1">
    <location>
        <begin position="47"/>
        <end position="73"/>
    </location>
</feature>
<gene>
    <name evidence="3" type="ORF">Agabi119p4_5191</name>
</gene>
<proteinExistence type="predicted"/>
<keyword evidence="1" id="KW-1133">Transmembrane helix</keyword>
<dbReference type="InterPro" id="IPR045339">
    <property type="entry name" value="DUF6534"/>
</dbReference>
<dbReference type="Pfam" id="PF20152">
    <property type="entry name" value="DUF6534"/>
    <property type="match status" value="1"/>
</dbReference>
<dbReference type="AlphaFoldDB" id="A0A8H7F4X7"/>
<evidence type="ECO:0000256" key="1">
    <source>
        <dbReference type="SAM" id="Phobius"/>
    </source>
</evidence>
<feature type="transmembrane region" description="Helical" evidence="1">
    <location>
        <begin position="15"/>
        <end position="35"/>
    </location>
</feature>
<comment type="caution">
    <text evidence="3">The sequence shown here is derived from an EMBL/GenBank/DDBJ whole genome shotgun (WGS) entry which is preliminary data.</text>
</comment>
<reference evidence="3 4" key="1">
    <citation type="journal article" name="Sci. Rep.">
        <title>Telomere-to-telomere assembled and centromere annotated genomes of the two main subspecies of the button mushroom Agaricus bisporus reveal especially polymorphic chromosome ends.</title>
        <authorList>
            <person name="Sonnenberg A.S.M."/>
            <person name="Sedaghat-Telgerd N."/>
            <person name="Lavrijssen B."/>
            <person name="Ohm R.A."/>
            <person name="Hendrickx P.M."/>
            <person name="Scholtmeijer K."/>
            <person name="Baars J.J.P."/>
            <person name="van Peer A."/>
        </authorList>
    </citation>
    <scope>NUCLEOTIDE SEQUENCE [LARGE SCALE GENOMIC DNA]</scope>
    <source>
        <strain evidence="3 4">H119_p4</strain>
    </source>
</reference>